<dbReference type="PANTHER" id="PTHR34137:SF1">
    <property type="entry name" value="EXODEOXYRIBONUCLEASE 7 SMALL SUBUNIT"/>
    <property type="match status" value="1"/>
</dbReference>
<dbReference type="EC" id="3.1.11.6" evidence="5"/>
<keyword evidence="3 5" id="KW-0378">Hydrolase</keyword>
<dbReference type="NCBIfam" id="TIGR01280">
    <property type="entry name" value="xseB"/>
    <property type="match status" value="1"/>
</dbReference>
<accession>A0A3P3ZQ07</accession>
<sequence length="83" mass="9518">MNALFFEITAMTEPAAPESYESALKELEGQLSRLENDPLTLEEALTTYQRGTFLLNYCQSRLAEAEQRIQVLEGEKLQDYRIS</sequence>
<keyword evidence="2" id="KW-0540">Nuclease</keyword>
<dbReference type="GO" id="GO:0005829">
    <property type="term" value="C:cytosol"/>
    <property type="evidence" value="ECO:0007669"/>
    <property type="project" value="TreeGrafter"/>
</dbReference>
<evidence type="ECO:0000256" key="4">
    <source>
        <dbReference type="SAM" id="Coils"/>
    </source>
</evidence>
<evidence type="ECO:0000256" key="1">
    <source>
        <dbReference type="ARBA" id="ARBA00022490"/>
    </source>
</evidence>
<keyword evidence="4" id="KW-0175">Coiled coil</keyword>
<name>A0A3P3ZQ07_9ZZZZ</name>
<protein>
    <submittedName>
        <fullName evidence="5">Exodeoxyribonuclease 7 small subunit</fullName>
        <ecNumber evidence="5">3.1.11.6</ecNumber>
    </submittedName>
</protein>
<dbReference type="EMBL" id="UOYP01000392">
    <property type="protein sequence ID" value="VAY88951.1"/>
    <property type="molecule type" value="Genomic_DNA"/>
</dbReference>
<dbReference type="GO" id="GO:0006308">
    <property type="term" value="P:DNA catabolic process"/>
    <property type="evidence" value="ECO:0007669"/>
    <property type="project" value="InterPro"/>
</dbReference>
<dbReference type="Pfam" id="PF02609">
    <property type="entry name" value="Exonuc_VII_S"/>
    <property type="match status" value="1"/>
</dbReference>
<dbReference type="PIRSF" id="PIRSF006488">
    <property type="entry name" value="Exonuc_VII_S"/>
    <property type="match status" value="1"/>
</dbReference>
<dbReference type="AlphaFoldDB" id="A0A3P3ZQ07"/>
<reference evidence="5" key="1">
    <citation type="submission" date="2018-10" db="EMBL/GenBank/DDBJ databases">
        <authorList>
            <person name="Plewniak F."/>
        </authorList>
    </citation>
    <scope>NUCLEOTIDE SEQUENCE</scope>
</reference>
<organism evidence="5">
    <name type="scientific">mine drainage metagenome</name>
    <dbReference type="NCBI Taxonomy" id="410659"/>
    <lineage>
        <taxon>unclassified sequences</taxon>
        <taxon>metagenomes</taxon>
        <taxon>ecological metagenomes</taxon>
    </lineage>
</organism>
<proteinExistence type="inferred from homology"/>
<dbReference type="SUPFAM" id="SSF116842">
    <property type="entry name" value="XseB-like"/>
    <property type="match status" value="1"/>
</dbReference>
<dbReference type="Gene3D" id="1.10.287.1040">
    <property type="entry name" value="Exonuclease VII, small subunit"/>
    <property type="match status" value="1"/>
</dbReference>
<evidence type="ECO:0000313" key="5">
    <source>
        <dbReference type="EMBL" id="VAY88951.1"/>
    </source>
</evidence>
<dbReference type="GO" id="GO:0009318">
    <property type="term" value="C:exodeoxyribonuclease VII complex"/>
    <property type="evidence" value="ECO:0007669"/>
    <property type="project" value="InterPro"/>
</dbReference>
<gene>
    <name evidence="5" type="primary">xseB</name>
    <name evidence="5" type="ORF">CARN8_4510001</name>
</gene>
<dbReference type="GO" id="GO:0008855">
    <property type="term" value="F:exodeoxyribonuclease VII activity"/>
    <property type="evidence" value="ECO:0007669"/>
    <property type="project" value="UniProtKB-EC"/>
</dbReference>
<dbReference type="HAMAP" id="MF_00337">
    <property type="entry name" value="Exonuc_7_S"/>
    <property type="match status" value="1"/>
</dbReference>
<dbReference type="PANTHER" id="PTHR34137">
    <property type="entry name" value="EXODEOXYRIBONUCLEASE 7 SMALL SUBUNIT"/>
    <property type="match status" value="1"/>
</dbReference>
<evidence type="ECO:0000256" key="2">
    <source>
        <dbReference type="ARBA" id="ARBA00022722"/>
    </source>
</evidence>
<feature type="coiled-coil region" evidence="4">
    <location>
        <begin position="17"/>
        <end position="75"/>
    </location>
</feature>
<dbReference type="InterPro" id="IPR003761">
    <property type="entry name" value="Exonuc_VII_S"/>
</dbReference>
<keyword evidence="1" id="KW-0963">Cytoplasm</keyword>
<evidence type="ECO:0000256" key="3">
    <source>
        <dbReference type="ARBA" id="ARBA00022801"/>
    </source>
</evidence>
<dbReference type="InterPro" id="IPR037004">
    <property type="entry name" value="Exonuc_VII_ssu_sf"/>
</dbReference>